<evidence type="ECO:0000256" key="1">
    <source>
        <dbReference type="ARBA" id="ARBA00022723"/>
    </source>
</evidence>
<dbReference type="AlphaFoldDB" id="A0A7C3ZD85"/>
<keyword evidence="4 6" id="KW-0408">Iron</keyword>
<dbReference type="Gene3D" id="3.40.50.300">
    <property type="entry name" value="P-loop containing nucleotide triphosphate hydrolases"/>
    <property type="match status" value="1"/>
</dbReference>
<protein>
    <recommendedName>
        <fullName evidence="6">Iron-sulfur cluster carrier protein</fullName>
    </recommendedName>
</protein>
<organism evidence="7">
    <name type="scientific">Desulfobacca acetoxidans</name>
    <dbReference type="NCBI Taxonomy" id="60893"/>
    <lineage>
        <taxon>Bacteria</taxon>
        <taxon>Pseudomonadati</taxon>
        <taxon>Thermodesulfobacteriota</taxon>
        <taxon>Desulfobaccia</taxon>
        <taxon>Desulfobaccales</taxon>
        <taxon>Desulfobaccaceae</taxon>
        <taxon>Desulfobacca</taxon>
    </lineage>
</organism>
<keyword evidence="6" id="KW-0378">Hydrolase</keyword>
<evidence type="ECO:0000256" key="5">
    <source>
        <dbReference type="ARBA" id="ARBA00023014"/>
    </source>
</evidence>
<evidence type="ECO:0000313" key="7">
    <source>
        <dbReference type="EMBL" id="HGF35412.1"/>
    </source>
</evidence>
<reference evidence="7" key="1">
    <citation type="journal article" date="2020" name="mSystems">
        <title>Genome- and Community-Level Interaction Insights into Carbon Utilization and Element Cycling Functions of Hydrothermarchaeota in Hydrothermal Sediment.</title>
        <authorList>
            <person name="Zhou Z."/>
            <person name="Liu Y."/>
            <person name="Xu W."/>
            <person name="Pan J."/>
            <person name="Luo Z.H."/>
            <person name="Li M."/>
        </authorList>
    </citation>
    <scope>NUCLEOTIDE SEQUENCE [LARGE SCALE GENOMIC DNA]</scope>
    <source>
        <strain evidence="7">SpSt-897</strain>
    </source>
</reference>
<dbReference type="InterPro" id="IPR036105">
    <property type="entry name" value="DiNase_FeMo-co_biosyn_sf"/>
</dbReference>
<dbReference type="Gene3D" id="3.30.420.130">
    <property type="entry name" value="Dinitrogenase iron-molybdenum cofactor biosynthesis domain"/>
    <property type="match status" value="1"/>
</dbReference>
<dbReference type="FunFam" id="3.40.50.300:FF:001119">
    <property type="entry name" value="Iron-sulfur cluster carrier protein"/>
    <property type="match status" value="1"/>
</dbReference>
<feature type="binding site" evidence="6">
    <location>
        <begin position="47"/>
        <end position="54"/>
    </location>
    <ligand>
        <name>ATP</name>
        <dbReference type="ChEBI" id="CHEBI:30616"/>
    </ligand>
</feature>
<dbReference type="CDD" id="cd02037">
    <property type="entry name" value="Mrp_NBP35"/>
    <property type="match status" value="1"/>
</dbReference>
<name>A0A7C3ZD85_9BACT</name>
<dbReference type="HAMAP" id="MF_02040">
    <property type="entry name" value="Mrp_NBP35"/>
    <property type="match status" value="1"/>
</dbReference>
<keyword evidence="5 6" id="KW-0411">Iron-sulfur</keyword>
<dbReference type="Pfam" id="PF10609">
    <property type="entry name" value="ParA"/>
    <property type="match status" value="1"/>
</dbReference>
<dbReference type="InterPro" id="IPR027417">
    <property type="entry name" value="P-loop_NTPase"/>
</dbReference>
<dbReference type="GO" id="GO:0016887">
    <property type="term" value="F:ATP hydrolysis activity"/>
    <property type="evidence" value="ECO:0007669"/>
    <property type="project" value="UniProtKB-UniRule"/>
</dbReference>
<dbReference type="InterPro" id="IPR033756">
    <property type="entry name" value="YlxH/NBP35"/>
</dbReference>
<comment type="caution">
    <text evidence="7">The sequence shown here is derived from an EMBL/GenBank/DDBJ whole genome shotgun (WGS) entry which is preliminary data.</text>
</comment>
<dbReference type="PANTHER" id="PTHR23264">
    <property type="entry name" value="NUCLEOTIDE-BINDING PROTEIN NBP35 YEAST -RELATED"/>
    <property type="match status" value="1"/>
</dbReference>
<gene>
    <name evidence="7" type="ORF">ENW96_13710</name>
</gene>
<sequence length="396" mass="43051">MAKCEHEGDPKACASCSVAQEQRQSEEDKAICRTLAQIRHKILVMSGKGGVGKSSVAVSLALSLARAGHKVGLMDVDIHGPNVLRMLGLKEPFDLASGQFQVPPELFHNLKVISIEAVMRDREIAVIWRGPLKHQLIRQFLTEIQWGFLDYLIIDAPPGTGDEPMSVAQTIPEAKALIITTPQEISLADVRKSINFCQKINLGILGLVENMSGYHCPHCGKDLPLFRKGGGEKTAQAFNIPFLGSLPFDPQVVEAADQGQLAELKEDQSPFFEALRPLVNYLAKVLPPIPTREPGELRLAVPVDDGKAAVVPTKAAEFALFTIKNGAVVNTEMMPRPDLDPVNFPLWLENLGVSHLAGNLNDAAQALLKRKGIEVVTPAPDQTPEQVVEALLKCAK</sequence>
<dbReference type="GO" id="GO:0046872">
    <property type="term" value="F:metal ion binding"/>
    <property type="evidence" value="ECO:0007669"/>
    <property type="project" value="UniProtKB-KW"/>
</dbReference>
<dbReference type="InterPro" id="IPR019591">
    <property type="entry name" value="Mrp/NBP35_ATP-bd"/>
</dbReference>
<evidence type="ECO:0000256" key="2">
    <source>
        <dbReference type="ARBA" id="ARBA00022741"/>
    </source>
</evidence>
<evidence type="ECO:0000256" key="6">
    <source>
        <dbReference type="HAMAP-Rule" id="MF_02040"/>
    </source>
</evidence>
<dbReference type="PANTHER" id="PTHR23264:SF19">
    <property type="entry name" value="CYTOSOLIC FE-S CLUSTER ASSEMBLY FACTOR NUBP2"/>
    <property type="match status" value="1"/>
</dbReference>
<evidence type="ECO:0000256" key="4">
    <source>
        <dbReference type="ARBA" id="ARBA00023004"/>
    </source>
</evidence>
<dbReference type="EMBL" id="DTMF01000330">
    <property type="protein sequence ID" value="HGF35412.1"/>
    <property type="molecule type" value="Genomic_DNA"/>
</dbReference>
<evidence type="ECO:0000256" key="3">
    <source>
        <dbReference type="ARBA" id="ARBA00022840"/>
    </source>
</evidence>
<dbReference type="GO" id="GO:0005524">
    <property type="term" value="F:ATP binding"/>
    <property type="evidence" value="ECO:0007669"/>
    <property type="project" value="UniProtKB-UniRule"/>
</dbReference>
<dbReference type="GO" id="GO:0005829">
    <property type="term" value="C:cytosol"/>
    <property type="evidence" value="ECO:0007669"/>
    <property type="project" value="TreeGrafter"/>
</dbReference>
<dbReference type="GO" id="GO:0051536">
    <property type="term" value="F:iron-sulfur cluster binding"/>
    <property type="evidence" value="ECO:0007669"/>
    <property type="project" value="UniProtKB-UniRule"/>
</dbReference>
<dbReference type="SUPFAM" id="SSF53146">
    <property type="entry name" value="Nitrogenase accessory factor-like"/>
    <property type="match status" value="1"/>
</dbReference>
<keyword evidence="3 6" id="KW-0067">ATP-binding</keyword>
<comment type="function">
    <text evidence="6">Binds and transfers iron-sulfur (Fe-S) clusters to target apoproteins. Can hydrolyze ATP.</text>
</comment>
<accession>A0A7C3ZD85</accession>
<dbReference type="PROSITE" id="PS01215">
    <property type="entry name" value="MRP"/>
    <property type="match status" value="1"/>
</dbReference>
<comment type="similarity">
    <text evidence="6">Belongs to the Mrp/NBP35 ATP-binding proteins family.</text>
</comment>
<proteinExistence type="inferred from homology"/>
<dbReference type="SUPFAM" id="SSF52540">
    <property type="entry name" value="P-loop containing nucleoside triphosphate hydrolases"/>
    <property type="match status" value="1"/>
</dbReference>
<dbReference type="GO" id="GO:0140663">
    <property type="term" value="F:ATP-dependent FeS chaperone activity"/>
    <property type="evidence" value="ECO:0007669"/>
    <property type="project" value="InterPro"/>
</dbReference>
<comment type="subunit">
    <text evidence="6">Homodimer.</text>
</comment>
<keyword evidence="1 6" id="KW-0479">Metal-binding</keyword>
<dbReference type="InterPro" id="IPR000808">
    <property type="entry name" value="Mrp-like_CS"/>
</dbReference>
<keyword evidence="2 6" id="KW-0547">Nucleotide-binding</keyword>
<dbReference type="GO" id="GO:0016226">
    <property type="term" value="P:iron-sulfur cluster assembly"/>
    <property type="evidence" value="ECO:0007669"/>
    <property type="project" value="InterPro"/>
</dbReference>